<dbReference type="EC" id="3.6.1.-" evidence="10"/>
<dbReference type="GO" id="GO:0046872">
    <property type="term" value="F:metal ion binding"/>
    <property type="evidence" value="ECO:0007669"/>
    <property type="project" value="UniProtKB-KW"/>
</dbReference>
<dbReference type="CDD" id="cd01854">
    <property type="entry name" value="YjeQ_EngC"/>
    <property type="match status" value="1"/>
</dbReference>
<dbReference type="Proteomes" id="UP000051931">
    <property type="component" value="Unassembled WGS sequence"/>
</dbReference>
<dbReference type="AlphaFoldDB" id="A0A0R1SBA6"/>
<dbReference type="NCBIfam" id="TIGR00157">
    <property type="entry name" value="ribosome small subunit-dependent GTPase A"/>
    <property type="match status" value="1"/>
</dbReference>
<evidence type="ECO:0000256" key="2">
    <source>
        <dbReference type="ARBA" id="ARBA00022517"/>
    </source>
</evidence>
<evidence type="ECO:0000259" key="12">
    <source>
        <dbReference type="PROSITE" id="PS51721"/>
    </source>
</evidence>
<dbReference type="InterPro" id="IPR010914">
    <property type="entry name" value="RsgA_GTPase_dom"/>
</dbReference>
<name>A0A0R1SBA6_9LACO</name>
<dbReference type="CDD" id="cd04466">
    <property type="entry name" value="S1_YloQ_GTPase"/>
    <property type="match status" value="1"/>
</dbReference>
<dbReference type="GO" id="GO:0042274">
    <property type="term" value="P:ribosomal small subunit biogenesis"/>
    <property type="evidence" value="ECO:0007669"/>
    <property type="project" value="UniProtKB-UniRule"/>
</dbReference>
<comment type="similarity">
    <text evidence="10">Belongs to the TRAFAC class YlqF/YawG GTPase family. RsgA subfamily.</text>
</comment>
<proteinExistence type="inferred from homology"/>
<evidence type="ECO:0000259" key="11">
    <source>
        <dbReference type="PROSITE" id="PS50936"/>
    </source>
</evidence>
<dbReference type="InterPro" id="IPR030378">
    <property type="entry name" value="G_CP_dom"/>
</dbReference>
<evidence type="ECO:0000256" key="8">
    <source>
        <dbReference type="ARBA" id="ARBA00022884"/>
    </source>
</evidence>
<keyword evidence="4 10" id="KW-0699">rRNA-binding</keyword>
<dbReference type="Pfam" id="PF03193">
    <property type="entry name" value="RsgA_GTPase"/>
    <property type="match status" value="1"/>
</dbReference>
<accession>A0A0R1SBA6</accession>
<reference evidence="13 14" key="1">
    <citation type="journal article" date="2015" name="Genome Announc.">
        <title>Expanding the biotechnology potential of lactobacilli through comparative genomics of 213 strains and associated genera.</title>
        <authorList>
            <person name="Sun Z."/>
            <person name="Harris H.M."/>
            <person name="McCann A."/>
            <person name="Guo C."/>
            <person name="Argimon S."/>
            <person name="Zhang W."/>
            <person name="Yang X."/>
            <person name="Jeffery I.B."/>
            <person name="Cooney J.C."/>
            <person name="Kagawa T.F."/>
            <person name="Liu W."/>
            <person name="Song Y."/>
            <person name="Salvetti E."/>
            <person name="Wrobel A."/>
            <person name="Rasinkangas P."/>
            <person name="Parkhill J."/>
            <person name="Rea M.C."/>
            <person name="O'Sullivan O."/>
            <person name="Ritari J."/>
            <person name="Douillard F.P."/>
            <person name="Paul Ross R."/>
            <person name="Yang R."/>
            <person name="Briner A.E."/>
            <person name="Felis G.E."/>
            <person name="de Vos W.M."/>
            <person name="Barrangou R."/>
            <person name="Klaenhammer T.R."/>
            <person name="Caufield P.W."/>
            <person name="Cui Y."/>
            <person name="Zhang H."/>
            <person name="O'Toole P.W."/>
        </authorList>
    </citation>
    <scope>NUCLEOTIDE SEQUENCE [LARGE SCALE GENOMIC DNA]</scope>
    <source>
        <strain evidence="13 14">DSM 15354</strain>
    </source>
</reference>
<comment type="caution">
    <text evidence="13">The sequence shown here is derived from an EMBL/GenBank/DDBJ whole genome shotgun (WGS) entry which is preliminary data.</text>
</comment>
<feature type="binding site" evidence="10">
    <location>
        <position position="251"/>
    </location>
    <ligand>
        <name>Zn(2+)</name>
        <dbReference type="ChEBI" id="CHEBI:29105"/>
    </ligand>
</feature>
<dbReference type="RefSeq" id="WP_027824653.1">
    <property type="nucleotide sequence ID" value="NZ_AUEI01000004.1"/>
</dbReference>
<dbReference type="Gene3D" id="1.10.40.50">
    <property type="entry name" value="Probable gtpase engc, domain 3"/>
    <property type="match status" value="1"/>
</dbReference>
<evidence type="ECO:0000256" key="7">
    <source>
        <dbReference type="ARBA" id="ARBA00022833"/>
    </source>
</evidence>
<evidence type="ECO:0000313" key="13">
    <source>
        <dbReference type="EMBL" id="KRL63978.1"/>
    </source>
</evidence>
<feature type="binding site" evidence="10">
    <location>
        <begin position="113"/>
        <end position="116"/>
    </location>
    <ligand>
        <name>GTP</name>
        <dbReference type="ChEBI" id="CHEBI:37565"/>
    </ligand>
</feature>
<keyword evidence="6 10" id="KW-0378">Hydrolase</keyword>
<dbReference type="GO" id="GO:0005525">
    <property type="term" value="F:GTP binding"/>
    <property type="evidence" value="ECO:0007669"/>
    <property type="project" value="UniProtKB-UniRule"/>
</dbReference>
<organism evidence="13 14">
    <name type="scientific">Lactobacillus psittaci DSM 15354</name>
    <dbReference type="NCBI Taxonomy" id="1122152"/>
    <lineage>
        <taxon>Bacteria</taxon>
        <taxon>Bacillati</taxon>
        <taxon>Bacillota</taxon>
        <taxon>Bacilli</taxon>
        <taxon>Lactobacillales</taxon>
        <taxon>Lactobacillaceae</taxon>
        <taxon>Lactobacillus</taxon>
    </lineage>
</organism>
<sequence length="295" mass="33521">MIINGIVISLIAGYYDVSTPDGLVRTRARGVFRKRNEKPQVGDSVDVQLDDHGTNYLIKVHERKNRIGRPAVANVSHVLLVMTATQPEFSLPLLDRFLTFFAWQKVPVSIYLSKSDLVDAETLNSIKNDLSYYQEIGYTIYFSKEELENRLMNQIGENEIWTLAGQSGAGKSTLLNALKTDAGQKTAEISQSLNRGKHTTRTVQLFEYGKGFIADTPGFSAIDLSPIKIKELRDYFTEFKAASNACKFRTCQHLHEPKCEVKRLLDAGKIKNSRYESYLNLRDEIEQGRMPEYRK</sequence>
<keyword evidence="5 10" id="KW-0547">Nucleotide-binding</keyword>
<dbReference type="Pfam" id="PF16745">
    <property type="entry name" value="RsgA_N"/>
    <property type="match status" value="1"/>
</dbReference>
<keyword evidence="14" id="KW-1185">Reference proteome</keyword>
<dbReference type="GO" id="GO:0005737">
    <property type="term" value="C:cytoplasm"/>
    <property type="evidence" value="ECO:0007669"/>
    <property type="project" value="UniProtKB-SubCell"/>
</dbReference>
<keyword evidence="3 10" id="KW-0479">Metal-binding</keyword>
<feature type="domain" description="CP-type G" evidence="12">
    <location>
        <begin position="64"/>
        <end position="222"/>
    </location>
</feature>
<feature type="domain" description="EngC GTPase" evidence="11">
    <location>
        <begin position="73"/>
        <end position="220"/>
    </location>
</feature>
<protein>
    <recommendedName>
        <fullName evidence="10">Small ribosomal subunit biogenesis GTPase RsgA</fullName>
        <ecNumber evidence="10">3.6.1.-</ecNumber>
    </recommendedName>
</protein>
<dbReference type="PROSITE" id="PS50936">
    <property type="entry name" value="ENGC_GTPASE"/>
    <property type="match status" value="1"/>
</dbReference>
<evidence type="ECO:0000256" key="1">
    <source>
        <dbReference type="ARBA" id="ARBA00022490"/>
    </source>
</evidence>
<dbReference type="PATRIC" id="fig|1122152.4.peg.229"/>
<comment type="function">
    <text evidence="10">One of several proteins that assist in the late maturation steps of the functional core of the 30S ribosomal subunit. Helps release RbfA from mature subunits. May play a role in the assembly of ribosomal proteins into the subunit. Circularly permuted GTPase that catalyzes slow GTP hydrolysis, GTPase activity is stimulated by the 30S ribosomal subunit.</text>
</comment>
<evidence type="ECO:0000313" key="14">
    <source>
        <dbReference type="Proteomes" id="UP000051931"/>
    </source>
</evidence>
<dbReference type="STRING" id="1122152.GCA_000425905_00453"/>
<feature type="binding site" evidence="10">
    <location>
        <position position="246"/>
    </location>
    <ligand>
        <name>Zn(2+)</name>
        <dbReference type="ChEBI" id="CHEBI:29105"/>
    </ligand>
</feature>
<dbReference type="PANTHER" id="PTHR32120">
    <property type="entry name" value="SMALL RIBOSOMAL SUBUNIT BIOGENESIS GTPASE RSGA"/>
    <property type="match status" value="1"/>
</dbReference>
<evidence type="ECO:0000256" key="5">
    <source>
        <dbReference type="ARBA" id="ARBA00022741"/>
    </source>
</evidence>
<keyword evidence="1 10" id="KW-0963">Cytoplasm</keyword>
<evidence type="ECO:0000256" key="6">
    <source>
        <dbReference type="ARBA" id="ARBA00022801"/>
    </source>
</evidence>
<dbReference type="InterPro" id="IPR027417">
    <property type="entry name" value="P-loop_NTPase"/>
</dbReference>
<dbReference type="InterPro" id="IPR012340">
    <property type="entry name" value="NA-bd_OB-fold"/>
</dbReference>
<comment type="cofactor">
    <cofactor evidence="10">
        <name>Zn(2+)</name>
        <dbReference type="ChEBI" id="CHEBI:29105"/>
    </cofactor>
    <text evidence="10">Binds 1 zinc ion per subunit.</text>
</comment>
<dbReference type="InterPro" id="IPR004881">
    <property type="entry name" value="Ribosome_biogen_GTPase_RsgA"/>
</dbReference>
<gene>
    <name evidence="10" type="primary">rsgA</name>
    <name evidence="13" type="ORF">FC23_GL000226</name>
</gene>
<feature type="binding site" evidence="10">
    <location>
        <begin position="165"/>
        <end position="173"/>
    </location>
    <ligand>
        <name>GTP</name>
        <dbReference type="ChEBI" id="CHEBI:37565"/>
    </ligand>
</feature>
<evidence type="ECO:0000256" key="3">
    <source>
        <dbReference type="ARBA" id="ARBA00022723"/>
    </source>
</evidence>
<keyword evidence="7 10" id="KW-0862">Zinc</keyword>
<dbReference type="eggNOG" id="COG1162">
    <property type="taxonomic scope" value="Bacteria"/>
</dbReference>
<evidence type="ECO:0000256" key="10">
    <source>
        <dbReference type="HAMAP-Rule" id="MF_01820"/>
    </source>
</evidence>
<dbReference type="OrthoDB" id="9809485at2"/>
<dbReference type="GO" id="GO:0019843">
    <property type="term" value="F:rRNA binding"/>
    <property type="evidence" value="ECO:0007669"/>
    <property type="project" value="UniProtKB-KW"/>
</dbReference>
<keyword evidence="2 10" id="KW-0690">Ribosome biogenesis</keyword>
<dbReference type="Gene3D" id="3.40.50.300">
    <property type="entry name" value="P-loop containing nucleotide triphosphate hydrolases"/>
    <property type="match status" value="1"/>
</dbReference>
<dbReference type="InterPro" id="IPR031944">
    <property type="entry name" value="RsgA_N"/>
</dbReference>
<keyword evidence="9 10" id="KW-0342">GTP-binding</keyword>
<feature type="binding site" evidence="10">
    <location>
        <position position="259"/>
    </location>
    <ligand>
        <name>Zn(2+)</name>
        <dbReference type="ChEBI" id="CHEBI:29105"/>
    </ligand>
</feature>
<comment type="subunit">
    <text evidence="10">Monomer. Associates with 30S ribosomal subunit, binds 16S rRNA.</text>
</comment>
<dbReference type="Gene3D" id="2.40.50.140">
    <property type="entry name" value="Nucleic acid-binding proteins"/>
    <property type="match status" value="1"/>
</dbReference>
<dbReference type="PANTHER" id="PTHR32120:SF11">
    <property type="entry name" value="SMALL RIBOSOMAL SUBUNIT BIOGENESIS GTPASE RSGA 1, MITOCHONDRIAL-RELATED"/>
    <property type="match status" value="1"/>
</dbReference>
<feature type="binding site" evidence="10">
    <location>
        <position position="253"/>
    </location>
    <ligand>
        <name>Zn(2+)</name>
        <dbReference type="ChEBI" id="CHEBI:29105"/>
    </ligand>
</feature>
<comment type="subcellular location">
    <subcellularLocation>
        <location evidence="10">Cytoplasm</location>
    </subcellularLocation>
</comment>
<dbReference type="PROSITE" id="PS51721">
    <property type="entry name" value="G_CP"/>
    <property type="match status" value="1"/>
</dbReference>
<dbReference type="SUPFAM" id="SSF52540">
    <property type="entry name" value="P-loop containing nucleoside triphosphate hydrolases"/>
    <property type="match status" value="1"/>
</dbReference>
<evidence type="ECO:0000256" key="4">
    <source>
        <dbReference type="ARBA" id="ARBA00022730"/>
    </source>
</evidence>
<dbReference type="GO" id="GO:0003924">
    <property type="term" value="F:GTPase activity"/>
    <property type="evidence" value="ECO:0007669"/>
    <property type="project" value="UniProtKB-UniRule"/>
</dbReference>
<evidence type="ECO:0000256" key="9">
    <source>
        <dbReference type="ARBA" id="ARBA00023134"/>
    </source>
</evidence>
<dbReference type="EMBL" id="AZFB01000001">
    <property type="protein sequence ID" value="KRL63978.1"/>
    <property type="molecule type" value="Genomic_DNA"/>
</dbReference>
<keyword evidence="8 10" id="KW-0694">RNA-binding</keyword>
<dbReference type="HAMAP" id="MF_01820">
    <property type="entry name" value="GTPase_RsgA"/>
    <property type="match status" value="1"/>
</dbReference>
<dbReference type="SUPFAM" id="SSF50249">
    <property type="entry name" value="Nucleic acid-binding proteins"/>
    <property type="match status" value="1"/>
</dbReference>